<dbReference type="PANTHER" id="PTHR14136">
    <property type="entry name" value="BTB_POZ DOMAIN-CONTAINING PROTEIN KCTD9"/>
    <property type="match status" value="1"/>
</dbReference>
<sequence length="170" mass="18774">MEIRNQYTDKIIFEGKAVVSLKDLTELAVSENVDLRDAYLEGADLGGADLRDAYLGGADLGGAYLRGAYLGGAYLEGADLGGAYLIKDLEEAVWLAPLIFSAGEKYSAEAITRRLGGWPLPDGERRAVVLMSQDLSGGYCFVFERKEIWWWSYRCPKPKTVPVLWRSVEG</sequence>
<dbReference type="InterPro" id="IPR051082">
    <property type="entry name" value="Pentapeptide-BTB/POZ_domain"/>
</dbReference>
<evidence type="ECO:0000313" key="2">
    <source>
        <dbReference type="Proteomes" id="UP001196980"/>
    </source>
</evidence>
<proteinExistence type="predicted"/>
<gene>
    <name evidence="1" type="ORF">HWQ67_09160</name>
</gene>
<organism evidence="1 2">
    <name type="scientific">Candidatus Magnetobacterium casense</name>
    <dbReference type="NCBI Taxonomy" id="1455061"/>
    <lineage>
        <taxon>Bacteria</taxon>
        <taxon>Pseudomonadati</taxon>
        <taxon>Nitrospirota</taxon>
        <taxon>Thermodesulfovibrionia</taxon>
        <taxon>Thermodesulfovibrionales</taxon>
        <taxon>Candidatus Magnetobacteriaceae</taxon>
        <taxon>Candidatus Magnetobacterium</taxon>
    </lineage>
</organism>
<dbReference type="RefSeq" id="WP_218252383.1">
    <property type="nucleotide sequence ID" value="NZ_JABXWD010000146.1"/>
</dbReference>
<evidence type="ECO:0000313" key="1">
    <source>
        <dbReference type="EMBL" id="MBV6341754.1"/>
    </source>
</evidence>
<protein>
    <submittedName>
        <fullName evidence="1">Pentapeptide repeat-containing protein</fullName>
    </submittedName>
</protein>
<dbReference type="Proteomes" id="UP001196980">
    <property type="component" value="Unassembled WGS sequence"/>
</dbReference>
<dbReference type="InterPro" id="IPR001646">
    <property type="entry name" value="5peptide_repeat"/>
</dbReference>
<dbReference type="EMBL" id="JABXWD010000146">
    <property type="protein sequence ID" value="MBV6341754.1"/>
    <property type="molecule type" value="Genomic_DNA"/>
</dbReference>
<dbReference type="PANTHER" id="PTHR14136:SF17">
    <property type="entry name" value="BTB_POZ DOMAIN-CONTAINING PROTEIN KCTD9"/>
    <property type="match status" value="1"/>
</dbReference>
<keyword evidence="2" id="KW-1185">Reference proteome</keyword>
<name>A0ABS6S035_9BACT</name>
<accession>A0ABS6S035</accession>
<reference evidence="1 2" key="1">
    <citation type="journal article" date="2020" name="J Geophys Res Biogeosci">
        <title>Magnetotaxis as an Adaptation to Enable Bacterial Shuttling of Microbial Sulfur and Sulfur Cycling Across Aquatic Oxic#Anoxic Interfaces.</title>
        <authorList>
            <person name="Li J."/>
            <person name="Liu P."/>
            <person name="Wang J."/>
            <person name="Roberts A.P."/>
            <person name="Pan Y."/>
        </authorList>
    </citation>
    <scope>NUCLEOTIDE SEQUENCE [LARGE SCALE GENOMIC DNA]</scope>
    <source>
        <strain evidence="1 2">MYR-1_YQ</strain>
    </source>
</reference>
<comment type="caution">
    <text evidence="1">The sequence shown here is derived from an EMBL/GenBank/DDBJ whole genome shotgun (WGS) entry which is preliminary data.</text>
</comment>
<dbReference type="Pfam" id="PF00805">
    <property type="entry name" value="Pentapeptide"/>
    <property type="match status" value="1"/>
</dbReference>